<feature type="compositionally biased region" description="Polar residues" evidence="1">
    <location>
        <begin position="266"/>
        <end position="278"/>
    </location>
</feature>
<name>A0A022VTD2_TRIRU</name>
<feature type="compositionally biased region" description="Low complexity" evidence="1">
    <location>
        <begin position="245"/>
        <end position="261"/>
    </location>
</feature>
<organism evidence="2">
    <name type="scientific">Trichophyton rubrum CBS 288.86</name>
    <dbReference type="NCBI Taxonomy" id="1215330"/>
    <lineage>
        <taxon>Eukaryota</taxon>
        <taxon>Fungi</taxon>
        <taxon>Dikarya</taxon>
        <taxon>Ascomycota</taxon>
        <taxon>Pezizomycotina</taxon>
        <taxon>Eurotiomycetes</taxon>
        <taxon>Eurotiomycetidae</taxon>
        <taxon>Onygenales</taxon>
        <taxon>Arthrodermataceae</taxon>
        <taxon>Trichophyton</taxon>
    </lineage>
</organism>
<protein>
    <submittedName>
        <fullName evidence="2">Uncharacterized protein</fullName>
    </submittedName>
</protein>
<accession>A0A022VTD2</accession>
<dbReference type="GO" id="GO:0007131">
    <property type="term" value="P:reciprocal meiotic recombination"/>
    <property type="evidence" value="ECO:0007669"/>
    <property type="project" value="InterPro"/>
</dbReference>
<evidence type="ECO:0000256" key="1">
    <source>
        <dbReference type="SAM" id="MobiDB-lite"/>
    </source>
</evidence>
<dbReference type="OrthoDB" id="5360255at2759"/>
<dbReference type="Pfam" id="PF03525">
    <property type="entry name" value="Meiotic_rec114"/>
    <property type="match status" value="1"/>
</dbReference>
<dbReference type="HOGENOM" id="CLU_046903_0_0_1"/>
<dbReference type="EMBL" id="KK207914">
    <property type="protein sequence ID" value="EZF48988.1"/>
    <property type="molecule type" value="Genomic_DNA"/>
</dbReference>
<feature type="region of interest" description="Disordered" evidence="1">
    <location>
        <begin position="227"/>
        <end position="391"/>
    </location>
</feature>
<reference evidence="2" key="1">
    <citation type="submission" date="2014-02" db="EMBL/GenBank/DDBJ databases">
        <title>The Genome Sequence of Trichophyton rubrum (morphotype fischeri) CBS 288.86.</title>
        <authorList>
            <consortium name="The Broad Institute Genomics Platform"/>
            <person name="Cuomo C.A."/>
            <person name="White T.C."/>
            <person name="Graser Y."/>
            <person name="Martinez-Rossi N."/>
            <person name="Heitman J."/>
            <person name="Young S.K."/>
            <person name="Zeng Q."/>
            <person name="Gargeya S."/>
            <person name="Abouelleil A."/>
            <person name="Alvarado L."/>
            <person name="Chapman S.B."/>
            <person name="Gainer-Dewar J."/>
            <person name="Goldberg J."/>
            <person name="Griggs A."/>
            <person name="Gujja S."/>
            <person name="Hansen M."/>
            <person name="Howarth C."/>
            <person name="Imamovic A."/>
            <person name="Larimer J."/>
            <person name="Martinez D."/>
            <person name="Murphy C."/>
            <person name="Pearson M.D."/>
            <person name="Persinoti G."/>
            <person name="Poon T."/>
            <person name="Priest M."/>
            <person name="Roberts A.D."/>
            <person name="Saif S."/>
            <person name="Shea T.D."/>
            <person name="Sykes S.N."/>
            <person name="Wortman J."/>
            <person name="Nusbaum C."/>
            <person name="Birren B."/>
        </authorList>
    </citation>
    <scope>NUCLEOTIDE SEQUENCE [LARGE SCALE GENOMIC DNA]</scope>
    <source>
        <strain evidence="2">CBS 288.86</strain>
    </source>
</reference>
<feature type="compositionally biased region" description="Basic and acidic residues" evidence="1">
    <location>
        <begin position="352"/>
        <end position="364"/>
    </location>
</feature>
<gene>
    <name evidence="2" type="ORF">H103_07439</name>
</gene>
<evidence type="ECO:0000313" key="2">
    <source>
        <dbReference type="EMBL" id="EZF48988.1"/>
    </source>
</evidence>
<dbReference type="Proteomes" id="UP000023758">
    <property type="component" value="Unassembled WGS sequence"/>
</dbReference>
<proteinExistence type="predicted"/>
<feature type="compositionally biased region" description="Polar residues" evidence="1">
    <location>
        <begin position="334"/>
        <end position="350"/>
    </location>
</feature>
<dbReference type="AlphaFoldDB" id="A0A022VTD2"/>
<sequence length="470" mass="50040">MSYSNPPSTALHDGTLNLPILKFSYAITSANRTAPLAWTHLSGGSDLSVSFSAIRVRDETSKWTREGKLLKVLKGHEVLEELDLGFLAQRGASISAGDAKAPVAIVVKTPCLAIRYPSIANQTRRFQVKFASAADYNQAIAVLKEAKCPITEPPSSAIQVSPYTTPALRTGYAGTDPRNVPPTPESIITSSCYYTDGLSTRPASSAFAETRPSSMESSMTLPNLPMARSSSVTAQSHCLKLPQTKAQAEAEAEAKVQAESAPRPSTAPTFLTSDSISQLLPPKRDLPFAKTKKRLAGRSPSGVPSPKKTGRVGQGRGGQHNACTAAAENVARTAHTSTAGPSVQQASHSLTRGKEGEKEGESSRDIPMPLLPSPSISPQKGGSKGSKHGVRKDTITITDGAALGEKDIGCSKSTGLLPFTREDLSSYASRPNAERSDLIESWVCQQLQNDSFITLCQDMEGVWKRLAFGF</sequence>
<dbReference type="InterPro" id="IPR004354">
    <property type="entry name" value="Meiotic_Rec114"/>
</dbReference>